<dbReference type="AlphaFoldDB" id="A0A1C9I5C6"/>
<evidence type="ECO:0000313" key="1">
    <source>
        <dbReference type="EMBL" id="AOO94030.1"/>
    </source>
</evidence>
<name>A0A1C9I5C6_RHILT</name>
<accession>A0A1C9I5C6</accession>
<proteinExistence type="predicted"/>
<protein>
    <submittedName>
        <fullName evidence="1">Uncharacterized protein</fullName>
    </submittedName>
</protein>
<reference evidence="1" key="1">
    <citation type="journal article" date="2015" name="BMC Genomics">
        <title>Transcriptome profiling of a Rhizobium leguminosarum bv. trifolii rosR mutant reveals the role of the transcriptional regulator RosR in motility, synthesis of cell-surface components, and other cellular processes.</title>
        <authorList>
            <person name="Rachwal K."/>
            <person name="Matczynska E."/>
            <person name="Janczarek M."/>
        </authorList>
    </citation>
    <scope>NUCLEOTIDE SEQUENCE</scope>
    <source>
        <strain evidence="1">Rt24.2</strain>
    </source>
</reference>
<organism evidence="1">
    <name type="scientific">Rhizobium leguminosarum bv. trifolii</name>
    <dbReference type="NCBI Taxonomy" id="386"/>
    <lineage>
        <taxon>Bacteria</taxon>
        <taxon>Pseudomonadati</taxon>
        <taxon>Pseudomonadota</taxon>
        <taxon>Alphaproteobacteria</taxon>
        <taxon>Hyphomicrobiales</taxon>
        <taxon>Rhizobiaceae</taxon>
        <taxon>Rhizobium/Agrobacterium group</taxon>
        <taxon>Rhizobium</taxon>
    </lineage>
</organism>
<reference evidence="1" key="2">
    <citation type="journal article" date="2016" name="Front. Microbiol.">
        <title>The Regulatory Protein RosR Affects Rhizobium leguminosarum bv. trifolii Protein Profiles, Cell Surface Properties, and Symbiosis with Clover.</title>
        <authorList>
            <person name="Rachwal K."/>
            <person name="Boguszewska A."/>
            <person name="Kopcinska J."/>
            <person name="Karas M."/>
            <person name="Tchorzewski M."/>
            <person name="Janczarek M."/>
        </authorList>
    </citation>
    <scope>NUCLEOTIDE SEQUENCE</scope>
    <source>
        <strain evidence="1">Rt24.2</strain>
    </source>
</reference>
<sequence length="72" mass="7453">MSELYIAELKRAGLADRPFHAAWRLSCCSRSTGAVAANDTSRLSGRPNNDVADIDIGGLLDGEGYGAGDGIG</sequence>
<dbReference type="EMBL" id="KX491666">
    <property type="protein sequence ID" value="AOO94030.1"/>
    <property type="molecule type" value="Genomic_DNA"/>
</dbReference>